<comment type="caution">
    <text evidence="2">The sequence shown here is derived from an EMBL/GenBank/DDBJ whole genome shotgun (WGS) entry which is preliminary data.</text>
</comment>
<evidence type="ECO:0000256" key="1">
    <source>
        <dbReference type="SAM" id="Phobius"/>
    </source>
</evidence>
<keyword evidence="1" id="KW-0472">Membrane</keyword>
<organism evidence="2 3">
    <name type="scientific">Tissierella simiarum</name>
    <dbReference type="NCBI Taxonomy" id="2841534"/>
    <lineage>
        <taxon>Bacteria</taxon>
        <taxon>Bacillati</taxon>
        <taxon>Bacillota</taxon>
        <taxon>Tissierellia</taxon>
        <taxon>Tissierellales</taxon>
        <taxon>Tissierellaceae</taxon>
        <taxon>Tissierella</taxon>
    </lineage>
</organism>
<keyword evidence="1" id="KW-1133">Transmembrane helix</keyword>
<sequence>MTSHENILKFLTTLLNFLISIISLQTTIRNKKNSPKKEEFQQREKEVDI</sequence>
<evidence type="ECO:0000313" key="2">
    <source>
        <dbReference type="EMBL" id="MBU5436395.1"/>
    </source>
</evidence>
<keyword evidence="1" id="KW-0812">Transmembrane</keyword>
<dbReference type="RefSeq" id="WP_216515573.1">
    <property type="nucleotide sequence ID" value="NZ_JAHLPM010000001.1"/>
</dbReference>
<name>A0ABS6E0G8_9FIRM</name>
<feature type="transmembrane region" description="Helical" evidence="1">
    <location>
        <begin position="6"/>
        <end position="28"/>
    </location>
</feature>
<keyword evidence="3" id="KW-1185">Reference proteome</keyword>
<accession>A0ABS6E0G8</accession>
<evidence type="ECO:0000313" key="3">
    <source>
        <dbReference type="Proteomes" id="UP000749471"/>
    </source>
</evidence>
<dbReference type="EMBL" id="JAHLPM010000001">
    <property type="protein sequence ID" value="MBU5436395.1"/>
    <property type="molecule type" value="Genomic_DNA"/>
</dbReference>
<protein>
    <submittedName>
        <fullName evidence="2">Uncharacterized protein</fullName>
    </submittedName>
</protein>
<proteinExistence type="predicted"/>
<reference evidence="2 3" key="1">
    <citation type="submission" date="2021-06" db="EMBL/GenBank/DDBJ databases">
        <authorList>
            <person name="Sun Q."/>
            <person name="Li D."/>
        </authorList>
    </citation>
    <scope>NUCLEOTIDE SEQUENCE [LARGE SCALE GENOMIC DNA]</scope>
    <source>
        <strain evidence="2 3">MSJ-40</strain>
    </source>
</reference>
<dbReference type="Proteomes" id="UP000749471">
    <property type="component" value="Unassembled WGS sequence"/>
</dbReference>
<gene>
    <name evidence="2" type="ORF">KQI42_00130</name>
</gene>